<keyword evidence="3" id="KW-1003">Cell membrane</keyword>
<dbReference type="GO" id="GO:0005886">
    <property type="term" value="C:plasma membrane"/>
    <property type="evidence" value="ECO:0007669"/>
    <property type="project" value="UniProtKB-SubCell"/>
</dbReference>
<dbReference type="OrthoDB" id="7834831at2"/>
<dbReference type="InterPro" id="IPR000515">
    <property type="entry name" value="MetI-like"/>
</dbReference>
<dbReference type="Gene3D" id="1.10.3720.10">
    <property type="entry name" value="MetI-like"/>
    <property type="match status" value="1"/>
</dbReference>
<name>A0A367XAQ6_9PROT</name>
<gene>
    <name evidence="9" type="ORF">TH25_10715</name>
</gene>
<dbReference type="Pfam" id="PF19300">
    <property type="entry name" value="BPD_transp_1_N"/>
    <property type="match status" value="1"/>
</dbReference>
<evidence type="ECO:0000313" key="10">
    <source>
        <dbReference type="Proteomes" id="UP000252517"/>
    </source>
</evidence>
<feature type="transmembrane region" description="Helical" evidence="7">
    <location>
        <begin position="275"/>
        <end position="298"/>
    </location>
</feature>
<evidence type="ECO:0000256" key="3">
    <source>
        <dbReference type="ARBA" id="ARBA00022475"/>
    </source>
</evidence>
<organism evidence="9 10">
    <name type="scientific">Thalassospira profundimaris</name>
    <dbReference type="NCBI Taxonomy" id="502049"/>
    <lineage>
        <taxon>Bacteria</taxon>
        <taxon>Pseudomonadati</taxon>
        <taxon>Pseudomonadota</taxon>
        <taxon>Alphaproteobacteria</taxon>
        <taxon>Rhodospirillales</taxon>
        <taxon>Thalassospiraceae</taxon>
        <taxon>Thalassospira</taxon>
    </lineage>
</organism>
<dbReference type="CDD" id="cd06261">
    <property type="entry name" value="TM_PBP2"/>
    <property type="match status" value="1"/>
</dbReference>
<dbReference type="SUPFAM" id="SSF161098">
    <property type="entry name" value="MetI-like"/>
    <property type="match status" value="1"/>
</dbReference>
<evidence type="ECO:0000259" key="8">
    <source>
        <dbReference type="PROSITE" id="PS50928"/>
    </source>
</evidence>
<feature type="domain" description="ABC transmembrane type-1" evidence="8">
    <location>
        <begin position="94"/>
        <end position="291"/>
    </location>
</feature>
<evidence type="ECO:0000313" key="9">
    <source>
        <dbReference type="EMBL" id="RCK50743.1"/>
    </source>
</evidence>
<accession>A0A367XAQ6</accession>
<feature type="transmembrane region" description="Helical" evidence="7">
    <location>
        <begin position="130"/>
        <end position="156"/>
    </location>
</feature>
<evidence type="ECO:0000256" key="5">
    <source>
        <dbReference type="ARBA" id="ARBA00022989"/>
    </source>
</evidence>
<reference evidence="9 10" key="1">
    <citation type="submission" date="2014-07" db="EMBL/GenBank/DDBJ databases">
        <title>Draft genome sequence of Thalassospira profundimaris S25-3-2.</title>
        <authorList>
            <person name="Lai Q."/>
            <person name="Shao Z."/>
        </authorList>
    </citation>
    <scope>NUCLEOTIDE SEQUENCE [LARGE SCALE GENOMIC DNA]</scope>
    <source>
        <strain evidence="9 10">S25-3-2</strain>
    </source>
</reference>
<keyword evidence="5 7" id="KW-1133">Transmembrane helix</keyword>
<evidence type="ECO:0000256" key="2">
    <source>
        <dbReference type="ARBA" id="ARBA00022448"/>
    </source>
</evidence>
<dbReference type="PROSITE" id="PS50928">
    <property type="entry name" value="ABC_TM1"/>
    <property type="match status" value="1"/>
</dbReference>
<feature type="transmembrane region" description="Helical" evidence="7">
    <location>
        <begin position="226"/>
        <end position="255"/>
    </location>
</feature>
<comment type="subcellular location">
    <subcellularLocation>
        <location evidence="1 7">Cell membrane</location>
        <topology evidence="1 7">Multi-pass membrane protein</topology>
    </subcellularLocation>
</comment>
<feature type="transmembrane region" description="Helical" evidence="7">
    <location>
        <begin position="94"/>
        <end position="118"/>
    </location>
</feature>
<feature type="transmembrane region" description="Helical" evidence="7">
    <location>
        <begin position="168"/>
        <end position="187"/>
    </location>
</feature>
<protein>
    <submittedName>
        <fullName evidence="9">ABC transporter permease</fullName>
    </submittedName>
</protein>
<evidence type="ECO:0000256" key="4">
    <source>
        <dbReference type="ARBA" id="ARBA00022692"/>
    </source>
</evidence>
<dbReference type="PANTHER" id="PTHR43163:SF6">
    <property type="entry name" value="DIPEPTIDE TRANSPORT SYSTEM PERMEASE PROTEIN DPPB-RELATED"/>
    <property type="match status" value="1"/>
</dbReference>
<sequence length="305" mass="33232">MLVFTLKRLGLALLVALAVSMLSFTLLHLSGDPASAIAGEGATDVDIAAIRAYYGFDRPLIVQYADWLFKALRGDFGESYYFQLPVAQLIGDRLSITMTLGVCGISFALLTAVPLGVAAAVRPNSLIDRVALFISVMGQAMPSFWFGLVLVVIFSIKFQLLPPSGTKSWENFIMPTVVLGYYAMPAIMRLTRAGMLDVLSADYVRTARAKGAGEMRVMFKHALRNAIIPVVSLSAVQMGFMLGGSIVVESIFALHGAGYLAWESIGRNDLPTVQALILIFSLFYIVFTFLSDLLNAWLDPRMRVG</sequence>
<comment type="similarity">
    <text evidence="7">Belongs to the binding-protein-dependent transport system permease family.</text>
</comment>
<dbReference type="PANTHER" id="PTHR43163">
    <property type="entry name" value="DIPEPTIDE TRANSPORT SYSTEM PERMEASE PROTEIN DPPB-RELATED"/>
    <property type="match status" value="1"/>
</dbReference>
<dbReference type="Proteomes" id="UP000252517">
    <property type="component" value="Unassembled WGS sequence"/>
</dbReference>
<keyword evidence="4 7" id="KW-0812">Transmembrane</keyword>
<comment type="caution">
    <text evidence="9">The sequence shown here is derived from an EMBL/GenBank/DDBJ whole genome shotgun (WGS) entry which is preliminary data.</text>
</comment>
<dbReference type="GO" id="GO:0055085">
    <property type="term" value="P:transmembrane transport"/>
    <property type="evidence" value="ECO:0007669"/>
    <property type="project" value="InterPro"/>
</dbReference>
<proteinExistence type="inferred from homology"/>
<dbReference type="InterPro" id="IPR045621">
    <property type="entry name" value="BPD_transp_1_N"/>
</dbReference>
<dbReference type="InterPro" id="IPR035906">
    <property type="entry name" value="MetI-like_sf"/>
</dbReference>
<evidence type="ECO:0000256" key="6">
    <source>
        <dbReference type="ARBA" id="ARBA00023136"/>
    </source>
</evidence>
<dbReference type="AlphaFoldDB" id="A0A367XAQ6"/>
<evidence type="ECO:0000256" key="1">
    <source>
        <dbReference type="ARBA" id="ARBA00004651"/>
    </source>
</evidence>
<keyword evidence="2 7" id="KW-0813">Transport</keyword>
<dbReference type="RefSeq" id="WP_114088314.1">
    <property type="nucleotide sequence ID" value="NZ_JPWH01000007.1"/>
</dbReference>
<dbReference type="Pfam" id="PF00528">
    <property type="entry name" value="BPD_transp_1"/>
    <property type="match status" value="1"/>
</dbReference>
<evidence type="ECO:0000256" key="7">
    <source>
        <dbReference type="RuleBase" id="RU363032"/>
    </source>
</evidence>
<keyword evidence="6 7" id="KW-0472">Membrane</keyword>
<dbReference type="EMBL" id="JPWH01000007">
    <property type="protein sequence ID" value="RCK50743.1"/>
    <property type="molecule type" value="Genomic_DNA"/>
</dbReference>